<dbReference type="GeneID" id="32536272"/>
<accession>A0ABD7Z203</accession>
<evidence type="ECO:0000313" key="1">
    <source>
        <dbReference type="EMBL" id="WLS98342.1"/>
    </source>
</evidence>
<organism evidence="1 2">
    <name type="scientific">Snodgrassella alvi</name>
    <dbReference type="NCBI Taxonomy" id="1196083"/>
    <lineage>
        <taxon>Bacteria</taxon>
        <taxon>Pseudomonadati</taxon>
        <taxon>Pseudomonadota</taxon>
        <taxon>Betaproteobacteria</taxon>
        <taxon>Neisseriales</taxon>
        <taxon>Neisseriaceae</taxon>
        <taxon>Snodgrassella</taxon>
    </lineage>
</organism>
<dbReference type="EMBL" id="CP132375">
    <property type="protein sequence ID" value="WLS98342.1"/>
    <property type="molecule type" value="Genomic_DNA"/>
</dbReference>
<evidence type="ECO:0000313" key="2">
    <source>
        <dbReference type="Proteomes" id="UP001229773"/>
    </source>
</evidence>
<dbReference type="Proteomes" id="UP001229773">
    <property type="component" value="Chromosome"/>
</dbReference>
<gene>
    <name evidence="1" type="ORF">RAM05_10950</name>
</gene>
<reference evidence="1 2" key="1">
    <citation type="submission" date="2023-08" db="EMBL/GenBank/DDBJ databases">
        <title>Complete genome sequences of 12 bacterial strains from the honey bee gut, resolved with long-read nanopore sequencing.</title>
        <authorList>
            <person name="Kwong W.K."/>
            <person name="Acheampong S."/>
            <person name="Polat M.F."/>
        </authorList>
    </citation>
    <scope>NUCLEOTIDE SEQUENCE [LARGE SCALE GENOMIC DNA]</scope>
    <source>
        <strain evidence="2">wkB9</strain>
    </source>
</reference>
<sequence>MTGQVNYLVEAPELGQECYVLHIQQNLFYSLFKWGNKDLEKRLLALHRVYANWLDAQNAAEFLKGFYISHKEQLNYLTSEPEAGAEVWFNLNMDSGQLSVTSIYFDPNYEGHQSLLKRYWLYRTREDLVKDINLITEALEEEYKKAH</sequence>
<protein>
    <submittedName>
        <fullName evidence="1">Uncharacterized protein</fullName>
    </submittedName>
</protein>
<proteinExistence type="predicted"/>
<dbReference type="AlphaFoldDB" id="A0ABD7Z203"/>
<dbReference type="RefSeq" id="WP_025331442.1">
    <property type="nucleotide sequence ID" value="NZ_CP132375.1"/>
</dbReference>
<name>A0ABD7Z203_9NEIS</name>